<dbReference type="GO" id="GO:0016787">
    <property type="term" value="F:hydrolase activity"/>
    <property type="evidence" value="ECO:0007669"/>
    <property type="project" value="UniProtKB-KW"/>
</dbReference>
<evidence type="ECO:0000256" key="1">
    <source>
        <dbReference type="SAM" id="SignalP"/>
    </source>
</evidence>
<comment type="caution">
    <text evidence="2">The sequence shown here is derived from an EMBL/GenBank/DDBJ whole genome shotgun (WGS) entry which is preliminary data.</text>
</comment>
<evidence type="ECO:0000313" key="4">
    <source>
        <dbReference type="Proteomes" id="UP000020773"/>
    </source>
</evidence>
<accession>A0A015W2Z1</accession>
<keyword evidence="2" id="KW-0378">Hydrolase</keyword>
<dbReference type="InterPro" id="IPR008928">
    <property type="entry name" value="6-hairpin_glycosidase_sf"/>
</dbReference>
<dbReference type="PANTHER" id="PTHR47791:SF3">
    <property type="entry name" value="MEIOTICALLY UP-REGULATED GENE 191 PROTEIN"/>
    <property type="match status" value="1"/>
</dbReference>
<sequence>MKNKVLIIVAILLLLPNAMAWAHQPADGNLKHFTKKDATTAMDAFHSTFYNPDMKLYAISSDMKGRAAIWVQAIYWDMIMNAYKRTKAPKYRRLIEEVYQGGYEQYDKYNWDNKIEWFIYDDMMWWIISLARAYEITNDPKYLAHASSGFYHVWKESYDKERGGLWWNFKHDGKMACINYPTTVGAMTLYNVTKDPDYLEKAKSVYAWSRDVFFDKEKGRIADNMHYHFQRQNGMDIDWTTQLYNQATFIGSAVMLYKATGEKAYLDDAVLAADYVRNEMCDADGLLPFKNGVEQGIYAAIFAQYIIRLIEDGNQPQYMDWLRHNIDVAWNNRDVNRNVTFKDAAKPCPTGVMESYDASGCPALMQVISPFK</sequence>
<keyword evidence="1" id="KW-0732">Signal</keyword>
<gene>
    <name evidence="3" type="ORF">M125_0614</name>
    <name evidence="2" type="ORF">M125_0627</name>
</gene>
<dbReference type="Gene3D" id="1.50.10.20">
    <property type="match status" value="1"/>
</dbReference>
<proteinExistence type="predicted"/>
<reference evidence="2 4" key="1">
    <citation type="submission" date="2014-02" db="EMBL/GenBank/DDBJ databases">
        <authorList>
            <person name="Sears C."/>
            <person name="Carroll K."/>
            <person name="Sack B.R."/>
            <person name="Qadri F."/>
            <person name="Myers L.L."/>
            <person name="Chung G.-T."/>
            <person name="Escheverria P."/>
            <person name="Fraser C.M."/>
            <person name="Sadzewicz L."/>
            <person name="Shefchek K.A."/>
            <person name="Tallon L."/>
            <person name="Das S.P."/>
            <person name="Daugherty S."/>
            <person name="Mongodin E.F."/>
        </authorList>
    </citation>
    <scope>NUCLEOTIDE SEQUENCE [LARGE SCALE GENOMIC DNA]</scope>
    <source>
        <strain evidence="2">3998T</strain>
        <strain evidence="4">3998T(B)3</strain>
    </source>
</reference>
<dbReference type="SMR" id="A0A015W2Z1"/>
<dbReference type="EMBL" id="JGDB01000014">
    <property type="protein sequence ID" value="EXY92668.1"/>
    <property type="molecule type" value="Genomic_DNA"/>
</dbReference>
<dbReference type="Pfam" id="PF03663">
    <property type="entry name" value="Glyco_hydro_76"/>
    <property type="match status" value="1"/>
</dbReference>
<protein>
    <submittedName>
        <fullName evidence="2">Glycosyl Hydrolase Family 88 family protein</fullName>
    </submittedName>
</protein>
<dbReference type="InterPro" id="IPR005198">
    <property type="entry name" value="Glyco_hydro_76"/>
</dbReference>
<organism evidence="2 4">
    <name type="scientific">Bacteroides fragilis str. 3998T(B)3</name>
    <dbReference type="NCBI Taxonomy" id="1339316"/>
    <lineage>
        <taxon>Bacteria</taxon>
        <taxon>Pseudomonadati</taxon>
        <taxon>Bacteroidota</taxon>
        <taxon>Bacteroidia</taxon>
        <taxon>Bacteroidales</taxon>
        <taxon>Bacteroidaceae</taxon>
        <taxon>Bacteroides</taxon>
    </lineage>
</organism>
<feature type="chain" id="PRO_5007367256" evidence="1">
    <location>
        <begin position="23"/>
        <end position="372"/>
    </location>
</feature>
<dbReference type="AlphaFoldDB" id="A0A015W2Z1"/>
<dbReference type="EMBL" id="JGDB01000015">
    <property type="protein sequence ID" value="EXY92598.1"/>
    <property type="molecule type" value="Genomic_DNA"/>
</dbReference>
<evidence type="ECO:0000313" key="2">
    <source>
        <dbReference type="EMBL" id="EXY92598.1"/>
    </source>
</evidence>
<dbReference type="PATRIC" id="fig|1339316.3.peg.603"/>
<dbReference type="PIRSF" id="PIRSF021505">
    <property type="entry name" value="O_gly_hdrol"/>
    <property type="match status" value="1"/>
</dbReference>
<name>A0A015W2Z1_BACFG</name>
<dbReference type="InterPro" id="IPR053169">
    <property type="entry name" value="MUG_Protein"/>
</dbReference>
<dbReference type="GeneID" id="60369790"/>
<dbReference type="PANTHER" id="PTHR47791">
    <property type="entry name" value="MEIOTICALLY UP-REGULATED GENE 191 PROTEIN"/>
    <property type="match status" value="1"/>
</dbReference>
<dbReference type="InterPro" id="IPR014512">
    <property type="entry name" value="O_gly_hydro"/>
</dbReference>
<dbReference type="GO" id="GO:0005975">
    <property type="term" value="P:carbohydrate metabolic process"/>
    <property type="evidence" value="ECO:0007669"/>
    <property type="project" value="InterPro"/>
</dbReference>
<dbReference type="Proteomes" id="UP000020773">
    <property type="component" value="Unassembled WGS sequence"/>
</dbReference>
<dbReference type="RefSeq" id="WP_010991976.1">
    <property type="nucleotide sequence ID" value="NZ_JGDB01000014.1"/>
</dbReference>
<dbReference type="SUPFAM" id="SSF48208">
    <property type="entry name" value="Six-hairpin glycosidases"/>
    <property type="match status" value="1"/>
</dbReference>
<evidence type="ECO:0000313" key="3">
    <source>
        <dbReference type="EMBL" id="EXY92668.1"/>
    </source>
</evidence>
<feature type="signal peptide" evidence="1">
    <location>
        <begin position="1"/>
        <end position="22"/>
    </location>
</feature>